<gene>
    <name evidence="1" type="ORF">EFB08_07055</name>
</gene>
<dbReference type="AlphaFoldDB" id="A0A3M9MUI4"/>
<dbReference type="OrthoDB" id="727757at2"/>
<accession>A0A3M9MUI4</accession>
<protein>
    <recommendedName>
        <fullName evidence="3">Phosphatase</fullName>
    </recommendedName>
</protein>
<sequence>MKPFRTRNLTLTLGLTAVTLLGACREDDSAEDTTPISTDLEIKSQSVTPSLVKMLSGFENIKINPLISSEDKLEGSPSFIYGAQPDGSGMLKDPNGDGFVMITNHEILQSVSRVYLDKNLKPTKGEYIVDGAGGRWRLCSATLATPEEHGFGPTFLTAGESGIESMIHSINPFGLTSDKNNPSRVLPALGKCSAENAVPLPKAAYANKTAIFIGEDESNPANSMGQVNLYLSNSTGDLQGGKLYMLRRTNKNAVETDMQVNTAYDVEFVEYSNVVASTGAQLAAQTVEQGAIQFARVEDLDYGKGSPAANRTLYFTSTGVSQADKLTPVTGLTMWGRVYKLELDANNPLAGKLTPLIDGEVDPGNSIVNPDNICVTENFVYIQEDGDSYYKNNKHDGRIWQYSIATKQIKPMLEMDHRRSDAAFNTKFNPGNDTRLSSWEYGAMYDISDLVGVPGTFVVNIHPHTWTSDAFLPGGKGADGSGVVNNKEGGQTVILTGVAR</sequence>
<organism evidence="1 2">
    <name type="scientific">Rufibacter latericius</name>
    <dbReference type="NCBI Taxonomy" id="2487040"/>
    <lineage>
        <taxon>Bacteria</taxon>
        <taxon>Pseudomonadati</taxon>
        <taxon>Bacteroidota</taxon>
        <taxon>Cytophagia</taxon>
        <taxon>Cytophagales</taxon>
        <taxon>Hymenobacteraceae</taxon>
        <taxon>Rufibacter</taxon>
    </lineage>
</organism>
<name>A0A3M9MUI4_9BACT</name>
<evidence type="ECO:0000313" key="1">
    <source>
        <dbReference type="EMBL" id="RNI29176.1"/>
    </source>
</evidence>
<dbReference type="RefSeq" id="WP_123126235.1">
    <property type="nucleotide sequence ID" value="NZ_RJJD01000003.1"/>
</dbReference>
<keyword evidence="2" id="KW-1185">Reference proteome</keyword>
<dbReference type="Proteomes" id="UP000272117">
    <property type="component" value="Unassembled WGS sequence"/>
</dbReference>
<evidence type="ECO:0008006" key="3">
    <source>
        <dbReference type="Google" id="ProtNLM"/>
    </source>
</evidence>
<comment type="caution">
    <text evidence="1">The sequence shown here is derived from an EMBL/GenBank/DDBJ whole genome shotgun (WGS) entry which is preliminary data.</text>
</comment>
<dbReference type="PROSITE" id="PS51257">
    <property type="entry name" value="PROKAR_LIPOPROTEIN"/>
    <property type="match status" value="1"/>
</dbReference>
<proteinExistence type="predicted"/>
<reference evidence="1 2" key="1">
    <citation type="submission" date="2018-11" db="EMBL/GenBank/DDBJ databases">
        <title>Rufibacter latericius sp. nov., isolated from water in Baiyang Lake.</title>
        <authorList>
            <person name="Yang Y."/>
        </authorList>
    </citation>
    <scope>NUCLEOTIDE SEQUENCE [LARGE SCALE GENOMIC DNA]</scope>
    <source>
        <strain evidence="1 2">R-22-1c-1</strain>
    </source>
</reference>
<evidence type="ECO:0000313" key="2">
    <source>
        <dbReference type="Proteomes" id="UP000272117"/>
    </source>
</evidence>
<dbReference type="EMBL" id="RJJD01000003">
    <property type="protein sequence ID" value="RNI29176.1"/>
    <property type="molecule type" value="Genomic_DNA"/>
</dbReference>